<feature type="transmembrane region" description="Helical" evidence="1">
    <location>
        <begin position="484"/>
        <end position="503"/>
    </location>
</feature>
<feature type="transmembrane region" description="Helical" evidence="1">
    <location>
        <begin position="149"/>
        <end position="166"/>
    </location>
</feature>
<sequence>MANTESRRCDENESIRLSGARWWVACAVVFIAALAATLPTLGDIGLTWDEPAYRYSQIMSAQWWERLADARSGEEVSALLDPDVLLYYWPYGRHGINFHPPLAGQLNLATHALVGRWVKDIPSRRLASVLEYALTIAIGFGFLARRYGVWVGGVMAGALLCMPRVYGDGHIAGTDMPGLLLWAATALAFWKGLHEPGGRRWRILVGVLIGLAFVEKMAAVLVVLPLLAWLLVSHLPRAFTREGGGKAAWIDGLLTTLAMLFPLGVAFVEILRLKEKLPPPLTTNLFVARPPSVVPGMILAVPLMVWILRRLLGRVYRGSLVWGQERPAIETWTAILAFAPVVSWLGNPAWWRETLPRLAHYYMLNTDRRGSLPDIWILYLGELYEFSLPWHNGWVLIAVVTPLAIVLAALAGMIYAIRVVRQDRIPLYFLVHFLTWPILRMLPTPAHDGVRLLLPAFFFMAGLAGWGTVWVADGLARRLSVRLVWTRSVLAGLVLLTSAWQLVKVHPFELSYYNELIGGPKGAREKGFELAYWYDAFNPSAIAAINELLPPGAAVSFFTGKVEAPTFSELQSLGALRGDIDLGMKDSSKFPYGWLLTQDAKASSQSRLLFAMKPFYSLAPAQLDRLRVASVADPLAVSRAVALNLLASGSSEPAPRVEIPEWVRRSAPWLGRFWGEGLTKAPLPQVNEPLFEWARDDPAGLRSAAQAIVAAAPAIVKEAPITLSSGASALLAVLTRFDSQGSPDGRIPARRFANQLLEIRPEALTEAIEILISRPEDVRTVLTRFAYTDADAIGGYLDQAYAASPVKSGR</sequence>
<name>A0AAU7CAR3_9BACT</name>
<dbReference type="RefSeq" id="WP_406695066.1">
    <property type="nucleotide sequence ID" value="NZ_CP155447.1"/>
</dbReference>
<keyword evidence="1" id="KW-0472">Membrane</keyword>
<feature type="transmembrane region" description="Helical" evidence="1">
    <location>
        <begin position="332"/>
        <end position="351"/>
    </location>
</feature>
<dbReference type="EC" id="2.4.-.-" evidence="3"/>
<gene>
    <name evidence="3" type="ORF">V5E97_28920</name>
</gene>
<feature type="transmembrane region" description="Helical" evidence="1">
    <location>
        <begin position="126"/>
        <end position="143"/>
    </location>
</feature>
<feature type="transmembrane region" description="Helical" evidence="1">
    <location>
        <begin position="427"/>
        <end position="446"/>
    </location>
</feature>
<feature type="transmembrane region" description="Helical" evidence="1">
    <location>
        <begin position="20"/>
        <end position="38"/>
    </location>
</feature>
<accession>A0AAU7CAR3</accession>
<dbReference type="AlphaFoldDB" id="A0AAU7CAR3"/>
<dbReference type="GO" id="GO:0016757">
    <property type="term" value="F:glycosyltransferase activity"/>
    <property type="evidence" value="ECO:0007669"/>
    <property type="project" value="UniProtKB-KW"/>
</dbReference>
<feature type="transmembrane region" description="Helical" evidence="1">
    <location>
        <begin position="393"/>
        <end position="415"/>
    </location>
</feature>
<evidence type="ECO:0000313" key="3">
    <source>
        <dbReference type="EMBL" id="XBH02324.1"/>
    </source>
</evidence>
<organism evidence="3">
    <name type="scientific">Singulisphaera sp. Ch08</name>
    <dbReference type="NCBI Taxonomy" id="3120278"/>
    <lineage>
        <taxon>Bacteria</taxon>
        <taxon>Pseudomonadati</taxon>
        <taxon>Planctomycetota</taxon>
        <taxon>Planctomycetia</taxon>
        <taxon>Isosphaerales</taxon>
        <taxon>Isosphaeraceae</taxon>
        <taxon>Singulisphaera</taxon>
    </lineage>
</organism>
<dbReference type="EMBL" id="CP155447">
    <property type="protein sequence ID" value="XBH02324.1"/>
    <property type="molecule type" value="Genomic_DNA"/>
</dbReference>
<keyword evidence="3" id="KW-0328">Glycosyltransferase</keyword>
<keyword evidence="1" id="KW-0812">Transmembrane</keyword>
<evidence type="ECO:0000259" key="2">
    <source>
        <dbReference type="Pfam" id="PF13231"/>
    </source>
</evidence>
<feature type="transmembrane region" description="Helical" evidence="1">
    <location>
        <begin position="293"/>
        <end position="312"/>
    </location>
</feature>
<feature type="transmembrane region" description="Helical" evidence="1">
    <location>
        <begin position="452"/>
        <end position="472"/>
    </location>
</feature>
<protein>
    <submittedName>
        <fullName evidence="3">Glycosyltransferase family 39 protein</fullName>
        <ecNumber evidence="3">2.4.-.-</ecNumber>
    </submittedName>
</protein>
<feature type="domain" description="Glycosyltransferase RgtA/B/C/D-like" evidence="2">
    <location>
        <begin position="99"/>
        <end position="262"/>
    </location>
</feature>
<keyword evidence="3" id="KW-0808">Transferase</keyword>
<feature type="transmembrane region" description="Helical" evidence="1">
    <location>
        <begin position="253"/>
        <end position="273"/>
    </location>
</feature>
<proteinExistence type="predicted"/>
<evidence type="ECO:0000256" key="1">
    <source>
        <dbReference type="SAM" id="Phobius"/>
    </source>
</evidence>
<feature type="transmembrane region" description="Helical" evidence="1">
    <location>
        <begin position="205"/>
        <end position="232"/>
    </location>
</feature>
<reference evidence="3" key="1">
    <citation type="submission" date="2024-05" db="EMBL/GenBank/DDBJ databases">
        <title>Planctomycetes of the genus Singulisphaera possess chitinolytic capabilities.</title>
        <authorList>
            <person name="Ivanova A."/>
        </authorList>
    </citation>
    <scope>NUCLEOTIDE SEQUENCE</scope>
    <source>
        <strain evidence="3">Ch08T</strain>
    </source>
</reference>
<keyword evidence="1" id="KW-1133">Transmembrane helix</keyword>
<dbReference type="InterPro" id="IPR038731">
    <property type="entry name" value="RgtA/B/C-like"/>
</dbReference>
<dbReference type="Pfam" id="PF13231">
    <property type="entry name" value="PMT_2"/>
    <property type="match status" value="1"/>
</dbReference>